<dbReference type="AlphaFoldDB" id="A0A448XCM5"/>
<gene>
    <name evidence="2" type="ORF">PXEA_LOCUS26919</name>
</gene>
<comment type="caution">
    <text evidence="2">The sequence shown here is derived from an EMBL/GenBank/DDBJ whole genome shotgun (WGS) entry which is preliminary data.</text>
</comment>
<organism evidence="2 3">
    <name type="scientific">Protopolystoma xenopodis</name>
    <dbReference type="NCBI Taxonomy" id="117903"/>
    <lineage>
        <taxon>Eukaryota</taxon>
        <taxon>Metazoa</taxon>
        <taxon>Spiralia</taxon>
        <taxon>Lophotrochozoa</taxon>
        <taxon>Platyhelminthes</taxon>
        <taxon>Monogenea</taxon>
        <taxon>Polyopisthocotylea</taxon>
        <taxon>Polystomatidea</taxon>
        <taxon>Polystomatidae</taxon>
        <taxon>Protopolystoma</taxon>
    </lineage>
</organism>
<dbReference type="Proteomes" id="UP000784294">
    <property type="component" value="Unassembled WGS sequence"/>
</dbReference>
<keyword evidence="3" id="KW-1185">Reference proteome</keyword>
<evidence type="ECO:0000256" key="1">
    <source>
        <dbReference type="SAM" id="MobiDB-lite"/>
    </source>
</evidence>
<evidence type="ECO:0000313" key="2">
    <source>
        <dbReference type="EMBL" id="VEL33479.1"/>
    </source>
</evidence>
<sequence>MDDAGLGDGGIGKKTRTHVCPHYEFSPTLSRQCGQELVGSQTYNQRLNGQAESRYSDGNGKSEHDGVGERKGAGDTHVFQVSMSPTDVDYAWSSASVSSAYSFRSSVLMCACPPLKQAERTTVCSERNVPDQSVRLSGILLGYRLEPTGLHDGDHGLAIIKTGSKNENEDTLSRMDYQPELAKI</sequence>
<protein>
    <submittedName>
        <fullName evidence="2">Uncharacterized protein</fullName>
    </submittedName>
</protein>
<accession>A0A448XCM5</accession>
<name>A0A448XCM5_9PLAT</name>
<dbReference type="EMBL" id="CAAALY010245852">
    <property type="protein sequence ID" value="VEL33479.1"/>
    <property type="molecule type" value="Genomic_DNA"/>
</dbReference>
<reference evidence="2" key="1">
    <citation type="submission" date="2018-11" db="EMBL/GenBank/DDBJ databases">
        <authorList>
            <consortium name="Pathogen Informatics"/>
        </authorList>
    </citation>
    <scope>NUCLEOTIDE SEQUENCE</scope>
</reference>
<feature type="region of interest" description="Disordered" evidence="1">
    <location>
        <begin position="51"/>
        <end position="73"/>
    </location>
</feature>
<feature type="compositionally biased region" description="Basic and acidic residues" evidence="1">
    <location>
        <begin position="60"/>
        <end position="73"/>
    </location>
</feature>
<evidence type="ECO:0000313" key="3">
    <source>
        <dbReference type="Proteomes" id="UP000784294"/>
    </source>
</evidence>
<proteinExistence type="predicted"/>